<gene>
    <name evidence="2" type="ORF">B9M88_09550</name>
</gene>
<organism evidence="2 3">
    <name type="scientific">Staphylococcus agnetis</name>
    <dbReference type="NCBI Taxonomy" id="985762"/>
    <lineage>
        <taxon>Bacteria</taxon>
        <taxon>Bacillati</taxon>
        <taxon>Bacillota</taxon>
        <taxon>Bacilli</taxon>
        <taxon>Bacillales</taxon>
        <taxon>Staphylococcaceae</taxon>
        <taxon>Staphylococcus</taxon>
    </lineage>
</organism>
<sequence length="339" mass="40189">MSYYNNFYKLSFIDSVESDYERKIYKSLFNKSKRSEELFDKDLYNFTDSEIEAFLYSVNTSSRNTLITYVNVARKYVDFAIENGDRISNINLFKTFTYDTMHNYLQAYKSKYLSEVDFNINVDMLYNHCDRAIILSIYHGMGGFEYQEITNLTIDDVKEAKTSPSRVLGGQQYYYIKLREKVNGYNKERYLDIPKSLLIELEKTYYEDTYYLNNGDSNGKVKYSEFIEGKHIFRNINLKKNTSEEKIDKQIIYRRINKLKSITNDSLGSIKTVHNSGFIYNLYLLSKDGKLDFYDVLEVIKRFNLFVNEQSTSFTIKKELKKYEEALKNIYNVEVVNKP</sequence>
<evidence type="ECO:0000259" key="1">
    <source>
        <dbReference type="Pfam" id="PF22822"/>
    </source>
</evidence>
<evidence type="ECO:0000313" key="2">
    <source>
        <dbReference type="EMBL" id="OTW30503.1"/>
    </source>
</evidence>
<dbReference type="GeneID" id="41072826"/>
<proteinExistence type="predicted"/>
<feature type="domain" description="MrpR N-terminal core-binding" evidence="1">
    <location>
        <begin position="3"/>
        <end position="82"/>
    </location>
</feature>
<dbReference type="EMBL" id="NEFX01000018">
    <property type="protein sequence ID" value="OTW30503.1"/>
    <property type="molecule type" value="Genomic_DNA"/>
</dbReference>
<reference evidence="2 3" key="1">
    <citation type="submission" date="2017-04" db="EMBL/GenBank/DDBJ databases">
        <title>Staphylococcus agnetis, a potential pathogen in the broiler production.</title>
        <authorList>
            <person name="Poulsen L."/>
        </authorList>
    </citation>
    <scope>NUCLEOTIDE SEQUENCE [LARGE SCALE GENOMIC DNA]</scope>
    <source>
        <strain evidence="2 3">723_310714_2_2_spleen</strain>
    </source>
</reference>
<accession>A0ABX3Z0T0</accession>
<keyword evidence="3" id="KW-1185">Reference proteome</keyword>
<dbReference type="Pfam" id="PF22822">
    <property type="entry name" value="MrpR_N_CB"/>
    <property type="match status" value="1"/>
</dbReference>
<protein>
    <recommendedName>
        <fullName evidence="1">MrpR N-terminal core-binding domain-containing protein</fullName>
    </recommendedName>
</protein>
<dbReference type="Proteomes" id="UP000195208">
    <property type="component" value="Unassembled WGS sequence"/>
</dbReference>
<name>A0ABX3Z0T0_9STAP</name>
<dbReference type="InterPro" id="IPR055009">
    <property type="entry name" value="MrpR_N_CB"/>
</dbReference>
<comment type="caution">
    <text evidence="2">The sequence shown here is derived from an EMBL/GenBank/DDBJ whole genome shotgun (WGS) entry which is preliminary data.</text>
</comment>
<dbReference type="RefSeq" id="WP_039644980.1">
    <property type="nucleotide sequence ID" value="NZ_JAPTFZ010000006.1"/>
</dbReference>
<evidence type="ECO:0000313" key="3">
    <source>
        <dbReference type="Proteomes" id="UP000195208"/>
    </source>
</evidence>